<proteinExistence type="predicted"/>
<protein>
    <submittedName>
        <fullName evidence="2">Uncharacterized protein</fullName>
    </submittedName>
</protein>
<accession>A0A6C0IDY9</accession>
<organism evidence="2">
    <name type="scientific">viral metagenome</name>
    <dbReference type="NCBI Taxonomy" id="1070528"/>
    <lineage>
        <taxon>unclassified sequences</taxon>
        <taxon>metagenomes</taxon>
        <taxon>organismal metagenomes</taxon>
    </lineage>
</organism>
<name>A0A6C0IDY9_9ZZZZ</name>
<sequence>MDSKNFRKVSNPNKYSSYENVKPHLEDFDLPITIAPDNRYAKWAAIMSDGRLTTNYRAHCERNIPTGEQFPTKQFMQHNAVDIIQLLREKQMPYTRSLDKSVLPPPQQIVDCSKAGCKRVNTLMEYGIGLERANNNTPFLFGTFMEQGYEEKPQNPMLTHYFEGGRNTPTSERVIDNDKRFK</sequence>
<dbReference type="AlphaFoldDB" id="A0A6C0IDY9"/>
<feature type="region of interest" description="Disordered" evidence="1">
    <location>
        <begin position="162"/>
        <end position="182"/>
    </location>
</feature>
<reference evidence="2" key="1">
    <citation type="journal article" date="2020" name="Nature">
        <title>Giant virus diversity and host interactions through global metagenomics.</title>
        <authorList>
            <person name="Schulz F."/>
            <person name="Roux S."/>
            <person name="Paez-Espino D."/>
            <person name="Jungbluth S."/>
            <person name="Walsh D.A."/>
            <person name="Denef V.J."/>
            <person name="McMahon K.D."/>
            <person name="Konstantinidis K.T."/>
            <person name="Eloe-Fadrosh E.A."/>
            <person name="Kyrpides N.C."/>
            <person name="Woyke T."/>
        </authorList>
    </citation>
    <scope>NUCLEOTIDE SEQUENCE</scope>
    <source>
        <strain evidence="2">GVMAG-M-3300023184-77</strain>
    </source>
</reference>
<evidence type="ECO:0000256" key="1">
    <source>
        <dbReference type="SAM" id="MobiDB-lite"/>
    </source>
</evidence>
<dbReference type="EMBL" id="MN740165">
    <property type="protein sequence ID" value="QHT91294.1"/>
    <property type="molecule type" value="Genomic_DNA"/>
</dbReference>
<feature type="compositionally biased region" description="Basic and acidic residues" evidence="1">
    <location>
        <begin position="173"/>
        <end position="182"/>
    </location>
</feature>
<evidence type="ECO:0000313" key="2">
    <source>
        <dbReference type="EMBL" id="QHT91294.1"/>
    </source>
</evidence>